<dbReference type="Gene3D" id="2.60.120.200">
    <property type="match status" value="1"/>
</dbReference>
<organism evidence="1 2">
    <name type="scientific">Aplosporella prunicola CBS 121167</name>
    <dbReference type="NCBI Taxonomy" id="1176127"/>
    <lineage>
        <taxon>Eukaryota</taxon>
        <taxon>Fungi</taxon>
        <taxon>Dikarya</taxon>
        <taxon>Ascomycota</taxon>
        <taxon>Pezizomycotina</taxon>
        <taxon>Dothideomycetes</taxon>
        <taxon>Dothideomycetes incertae sedis</taxon>
        <taxon>Botryosphaeriales</taxon>
        <taxon>Aplosporellaceae</taxon>
        <taxon>Aplosporella</taxon>
    </lineage>
</organism>
<dbReference type="AlphaFoldDB" id="A0A6A6BEV8"/>
<dbReference type="OrthoDB" id="42525at2759"/>
<dbReference type="PANTHER" id="PTHR35332:SF2">
    <property type="entry name" value="REGULATION OF ENOLASE PROTEIN 1"/>
    <property type="match status" value="1"/>
</dbReference>
<keyword evidence="2" id="KW-1185">Reference proteome</keyword>
<dbReference type="InterPro" id="IPR009784">
    <property type="entry name" value="DUF1349"/>
</dbReference>
<proteinExistence type="predicted"/>
<accession>A0A6A6BEV8</accession>
<dbReference type="GeneID" id="54297914"/>
<dbReference type="Proteomes" id="UP000799438">
    <property type="component" value="Unassembled WGS sequence"/>
</dbReference>
<reference evidence="1" key="1">
    <citation type="journal article" date="2020" name="Stud. Mycol.">
        <title>101 Dothideomycetes genomes: a test case for predicting lifestyles and emergence of pathogens.</title>
        <authorList>
            <person name="Haridas S."/>
            <person name="Albert R."/>
            <person name="Binder M."/>
            <person name="Bloem J."/>
            <person name="Labutti K."/>
            <person name="Salamov A."/>
            <person name="Andreopoulos B."/>
            <person name="Baker S."/>
            <person name="Barry K."/>
            <person name="Bills G."/>
            <person name="Bluhm B."/>
            <person name="Cannon C."/>
            <person name="Castanera R."/>
            <person name="Culley D."/>
            <person name="Daum C."/>
            <person name="Ezra D."/>
            <person name="Gonzalez J."/>
            <person name="Henrissat B."/>
            <person name="Kuo A."/>
            <person name="Liang C."/>
            <person name="Lipzen A."/>
            <person name="Lutzoni F."/>
            <person name="Magnuson J."/>
            <person name="Mondo S."/>
            <person name="Nolan M."/>
            <person name="Ohm R."/>
            <person name="Pangilinan J."/>
            <person name="Park H.-J."/>
            <person name="Ramirez L."/>
            <person name="Alfaro M."/>
            <person name="Sun H."/>
            <person name="Tritt A."/>
            <person name="Yoshinaga Y."/>
            <person name="Zwiers L.-H."/>
            <person name="Turgeon B."/>
            <person name="Goodwin S."/>
            <person name="Spatafora J."/>
            <person name="Crous P."/>
            <person name="Grigoriev I."/>
        </authorList>
    </citation>
    <scope>NUCLEOTIDE SEQUENCE</scope>
    <source>
        <strain evidence="1">CBS 121167</strain>
    </source>
</reference>
<evidence type="ECO:0000313" key="2">
    <source>
        <dbReference type="Proteomes" id="UP000799438"/>
    </source>
</evidence>
<protein>
    <submittedName>
        <fullName evidence="1">Uncharacterized protein</fullName>
    </submittedName>
</protein>
<dbReference type="PANTHER" id="PTHR35332">
    <property type="entry name" value="REGULATION OF ENOLASE PROTEIN 1"/>
    <property type="match status" value="1"/>
</dbReference>
<dbReference type="Pfam" id="PF07081">
    <property type="entry name" value="DUF1349"/>
    <property type="match status" value="1"/>
</dbReference>
<evidence type="ECO:0000313" key="1">
    <source>
        <dbReference type="EMBL" id="KAF2141923.1"/>
    </source>
</evidence>
<name>A0A6A6BEV8_9PEZI</name>
<dbReference type="RefSeq" id="XP_033397635.1">
    <property type="nucleotide sequence ID" value="XM_033540418.1"/>
</dbReference>
<gene>
    <name evidence="1" type="ORF">K452DRAFT_287114</name>
</gene>
<sequence>MVLSSSSFSAPTYPLISAPVPLKTFNRARLTLSGRWTTQYDQGGLLLHLTQPGAAASSGSDRWLKTGIEYYQSRAFLSTVATQTYSDWSVMPPADGESKSVTVEVRREGDALGTSLWVYELVLGDDGQVKERRPLRECTWWFAEEDGWVIDVRAMAARPASKADVGGDLVVTFQDVEIDLSL</sequence>
<dbReference type="EMBL" id="ML995485">
    <property type="protein sequence ID" value="KAF2141923.1"/>
    <property type="molecule type" value="Genomic_DNA"/>
</dbReference>